<keyword evidence="1" id="KW-0472">Membrane</keyword>
<evidence type="ECO:0000313" key="2">
    <source>
        <dbReference type="EMBL" id="GAA0938709.1"/>
    </source>
</evidence>
<organism evidence="2 3">
    <name type="scientific">Kribbella koreensis</name>
    <dbReference type="NCBI Taxonomy" id="57909"/>
    <lineage>
        <taxon>Bacteria</taxon>
        <taxon>Bacillati</taxon>
        <taxon>Actinomycetota</taxon>
        <taxon>Actinomycetes</taxon>
        <taxon>Propionibacteriales</taxon>
        <taxon>Kribbellaceae</taxon>
        <taxon>Kribbella</taxon>
    </lineage>
</organism>
<keyword evidence="1" id="KW-1133">Transmembrane helix</keyword>
<accession>A0ABP4AMC2</accession>
<keyword evidence="3" id="KW-1185">Reference proteome</keyword>
<feature type="transmembrane region" description="Helical" evidence="1">
    <location>
        <begin position="27"/>
        <end position="45"/>
    </location>
</feature>
<feature type="transmembrane region" description="Helical" evidence="1">
    <location>
        <begin position="52"/>
        <end position="73"/>
    </location>
</feature>
<name>A0ABP4AMC2_9ACTN</name>
<comment type="caution">
    <text evidence="2">The sequence shown here is derived from an EMBL/GenBank/DDBJ whole genome shotgun (WGS) entry which is preliminary data.</text>
</comment>
<dbReference type="Proteomes" id="UP001500542">
    <property type="component" value="Unassembled WGS sequence"/>
</dbReference>
<reference evidence="3" key="1">
    <citation type="journal article" date="2019" name="Int. J. Syst. Evol. Microbiol.">
        <title>The Global Catalogue of Microorganisms (GCM) 10K type strain sequencing project: providing services to taxonomists for standard genome sequencing and annotation.</title>
        <authorList>
            <consortium name="The Broad Institute Genomics Platform"/>
            <consortium name="The Broad Institute Genome Sequencing Center for Infectious Disease"/>
            <person name="Wu L."/>
            <person name="Ma J."/>
        </authorList>
    </citation>
    <scope>NUCLEOTIDE SEQUENCE [LARGE SCALE GENOMIC DNA]</scope>
    <source>
        <strain evidence="3">JCM 10977</strain>
    </source>
</reference>
<protein>
    <submittedName>
        <fullName evidence="2">Uncharacterized protein</fullName>
    </submittedName>
</protein>
<feature type="transmembrane region" description="Helical" evidence="1">
    <location>
        <begin position="124"/>
        <end position="149"/>
    </location>
</feature>
<keyword evidence="1" id="KW-0812">Transmembrane</keyword>
<sequence length="216" mass="22585">MRAALFAVVCVLLTVLGHVVMSGASLPWWAIGGAFAGVWSCGWWLAVRERDVVSVTAIAVAVQAVLHVGFTIAELIGSAGAVRSQTAMPETSPVAHGTGMMHAGGMAHTHEMAQAPGMVHGGGVMLGSMLGMFAAHLVVALLSGLWLAYGERAVFRIVRYAAQRVRASLALVDKVSAPLGLPRIKPGLVFRVRTMRRLRLVHAIVSRGPPAGVAVG</sequence>
<evidence type="ECO:0000256" key="1">
    <source>
        <dbReference type="SAM" id="Phobius"/>
    </source>
</evidence>
<gene>
    <name evidence="2" type="ORF">GCM10009554_27940</name>
</gene>
<dbReference type="EMBL" id="BAAAHK010000006">
    <property type="protein sequence ID" value="GAA0938709.1"/>
    <property type="molecule type" value="Genomic_DNA"/>
</dbReference>
<proteinExistence type="predicted"/>
<evidence type="ECO:0000313" key="3">
    <source>
        <dbReference type="Proteomes" id="UP001500542"/>
    </source>
</evidence>